<dbReference type="GO" id="GO:0016989">
    <property type="term" value="F:sigma factor antagonist activity"/>
    <property type="evidence" value="ECO:0007669"/>
    <property type="project" value="TreeGrafter"/>
</dbReference>
<dbReference type="Pfam" id="PF16220">
    <property type="entry name" value="DUF4880"/>
    <property type="match status" value="1"/>
</dbReference>
<dbReference type="InterPro" id="IPR006860">
    <property type="entry name" value="FecR"/>
</dbReference>
<dbReference type="Pfam" id="PF04773">
    <property type="entry name" value="FecR"/>
    <property type="match status" value="1"/>
</dbReference>
<sequence>MSPSSTLNEQSAREAAIWLTQLMSEEASQQDRENWQRWYQSRPENAQAWQQIGAFSSGFSLLNGMAAQQSLSRLDNPQRRRLLKSIAVVGLTGAVGIGAGNSLWRPWLADYRTAIGEQKNVTLADGTQLMLNTQTAVNVTSHDDGQRVALLNGEMMVTSPQNAGLLRLHLPQGELAAHNGRFAVRLGDTQSDIAVYRGQLSARPAAASQSVTVNAGYGLWLNERGYGALHRVPAEPAWLQGLIVADDMRLADFLDELGRYRRGYIRCRPEVANLRLSGVFPLNNTDRILNSLPDSLPVQINYLSKYFVSVS</sequence>
<dbReference type="AlphaFoldDB" id="A0A3P8JSX5"/>
<dbReference type="PIRSF" id="PIRSF018266">
    <property type="entry name" value="FecR"/>
    <property type="match status" value="1"/>
</dbReference>
<protein>
    <submittedName>
        <fullName evidence="3">Fec operon regulator FecR</fullName>
    </submittedName>
</protein>
<evidence type="ECO:0000259" key="1">
    <source>
        <dbReference type="Pfam" id="PF04773"/>
    </source>
</evidence>
<feature type="domain" description="FecR N-terminal" evidence="2">
    <location>
        <begin position="13"/>
        <end position="53"/>
    </location>
</feature>
<dbReference type="PANTHER" id="PTHR30273">
    <property type="entry name" value="PERIPLASMIC SIGNAL SENSOR AND SIGMA FACTOR ACTIVATOR FECR-RELATED"/>
    <property type="match status" value="1"/>
</dbReference>
<dbReference type="PANTHER" id="PTHR30273:SF2">
    <property type="entry name" value="PROTEIN FECR"/>
    <property type="match status" value="1"/>
</dbReference>
<proteinExistence type="predicted"/>
<accession>A0A3P8JSX5</accession>
<evidence type="ECO:0000313" key="3">
    <source>
        <dbReference type="EMBL" id="VDR30108.1"/>
    </source>
</evidence>
<feature type="domain" description="FecR protein" evidence="1">
    <location>
        <begin position="110"/>
        <end position="199"/>
    </location>
</feature>
<gene>
    <name evidence="3" type="ORF">NCTC13098_06541</name>
</gene>
<dbReference type="InterPro" id="IPR012373">
    <property type="entry name" value="Ferrdict_sens_TM"/>
</dbReference>
<evidence type="ECO:0000259" key="2">
    <source>
        <dbReference type="Pfam" id="PF16220"/>
    </source>
</evidence>
<name>A0A3P8JSX5_RAOTE</name>
<organism evidence="3 4">
    <name type="scientific">Raoultella terrigena</name>
    <name type="common">Klebsiella terrigena</name>
    <dbReference type="NCBI Taxonomy" id="577"/>
    <lineage>
        <taxon>Bacteria</taxon>
        <taxon>Pseudomonadati</taxon>
        <taxon>Pseudomonadota</taxon>
        <taxon>Gammaproteobacteria</taxon>
        <taxon>Enterobacterales</taxon>
        <taxon>Enterobacteriaceae</taxon>
        <taxon>Klebsiella/Raoultella group</taxon>
        <taxon>Raoultella</taxon>
    </lineage>
</organism>
<evidence type="ECO:0000313" key="4">
    <source>
        <dbReference type="Proteomes" id="UP000274346"/>
    </source>
</evidence>
<dbReference type="KEGG" id="rtg:NCTC13098_06541"/>
<reference evidence="3 4" key="1">
    <citation type="submission" date="2018-12" db="EMBL/GenBank/DDBJ databases">
        <authorList>
            <consortium name="Pathogen Informatics"/>
        </authorList>
    </citation>
    <scope>NUCLEOTIDE SEQUENCE [LARGE SCALE GENOMIC DNA]</scope>
    <source>
        <strain evidence="3 4">NCTC13098</strain>
    </source>
</reference>
<dbReference type="EMBL" id="LR131271">
    <property type="protein sequence ID" value="VDR30108.1"/>
    <property type="molecule type" value="Genomic_DNA"/>
</dbReference>
<dbReference type="Proteomes" id="UP000274346">
    <property type="component" value="Chromosome"/>
</dbReference>
<dbReference type="InterPro" id="IPR032623">
    <property type="entry name" value="FecR_N"/>
</dbReference>
<dbReference type="Gene3D" id="2.60.120.1440">
    <property type="match status" value="1"/>
</dbReference>